<evidence type="ECO:0000313" key="10">
    <source>
        <dbReference type="Proteomes" id="UP000612282"/>
    </source>
</evidence>
<evidence type="ECO:0000256" key="2">
    <source>
        <dbReference type="ARBA" id="ARBA00022448"/>
    </source>
</evidence>
<organism evidence="9 10">
    <name type="scientific">Actinoplanes couchii</name>
    <dbReference type="NCBI Taxonomy" id="403638"/>
    <lineage>
        <taxon>Bacteria</taxon>
        <taxon>Bacillati</taxon>
        <taxon>Actinomycetota</taxon>
        <taxon>Actinomycetes</taxon>
        <taxon>Micromonosporales</taxon>
        <taxon>Micromonosporaceae</taxon>
        <taxon>Actinoplanes</taxon>
    </lineage>
</organism>
<evidence type="ECO:0000256" key="1">
    <source>
        <dbReference type="ARBA" id="ARBA00004651"/>
    </source>
</evidence>
<keyword evidence="6 8" id="KW-0472">Membrane</keyword>
<feature type="transmembrane region" description="Helical" evidence="8">
    <location>
        <begin position="33"/>
        <end position="50"/>
    </location>
</feature>
<dbReference type="Gene3D" id="1.10.3730.20">
    <property type="match status" value="1"/>
</dbReference>
<protein>
    <submittedName>
        <fullName evidence="9">QacE family quaternary ammonium compound efflux SMR transporter</fullName>
    </submittedName>
</protein>
<name>A0ABQ3XSQ6_9ACTN</name>
<comment type="caution">
    <text evidence="9">The sequence shown here is derived from an EMBL/GenBank/DDBJ whole genome shotgun (WGS) entry which is preliminary data.</text>
</comment>
<evidence type="ECO:0000256" key="6">
    <source>
        <dbReference type="ARBA" id="ARBA00023136"/>
    </source>
</evidence>
<evidence type="ECO:0000313" key="9">
    <source>
        <dbReference type="EMBL" id="GID61503.1"/>
    </source>
</evidence>
<keyword evidence="5 8" id="KW-1133">Transmembrane helix</keyword>
<dbReference type="RefSeq" id="WP_203809554.1">
    <property type="nucleotide sequence ID" value="NZ_BAAAQE010000105.1"/>
</dbReference>
<evidence type="ECO:0000256" key="4">
    <source>
        <dbReference type="ARBA" id="ARBA00022692"/>
    </source>
</evidence>
<dbReference type="InterPro" id="IPR037185">
    <property type="entry name" value="EmrE-like"/>
</dbReference>
<proteinExistence type="inferred from homology"/>
<comment type="subcellular location">
    <subcellularLocation>
        <location evidence="1 7">Cell membrane</location>
        <topology evidence="1 7">Multi-pass membrane protein</topology>
    </subcellularLocation>
</comment>
<dbReference type="PANTHER" id="PTHR30561:SF0">
    <property type="entry name" value="GUANIDINIUM EXPORTER"/>
    <property type="match status" value="1"/>
</dbReference>
<comment type="similarity">
    <text evidence="7">Belongs to the drug/metabolite transporter (DMT) superfamily. Small multidrug resistance (SMR) (TC 2.A.7.1) family.</text>
</comment>
<evidence type="ECO:0000256" key="3">
    <source>
        <dbReference type="ARBA" id="ARBA00022475"/>
    </source>
</evidence>
<dbReference type="Pfam" id="PF00893">
    <property type="entry name" value="Multi_Drug_Res"/>
    <property type="match status" value="1"/>
</dbReference>
<keyword evidence="4 7" id="KW-0812">Transmembrane</keyword>
<dbReference type="EMBL" id="BOMG01000129">
    <property type="protein sequence ID" value="GID61503.1"/>
    <property type="molecule type" value="Genomic_DNA"/>
</dbReference>
<dbReference type="SUPFAM" id="SSF103481">
    <property type="entry name" value="Multidrug resistance efflux transporter EmrE"/>
    <property type="match status" value="1"/>
</dbReference>
<feature type="transmembrane region" description="Helical" evidence="8">
    <location>
        <begin position="57"/>
        <end position="76"/>
    </location>
</feature>
<dbReference type="Proteomes" id="UP000612282">
    <property type="component" value="Unassembled WGS sequence"/>
</dbReference>
<evidence type="ECO:0000256" key="7">
    <source>
        <dbReference type="RuleBase" id="RU003942"/>
    </source>
</evidence>
<reference evidence="9 10" key="1">
    <citation type="submission" date="2021-01" db="EMBL/GenBank/DDBJ databases">
        <title>Whole genome shotgun sequence of Actinoplanes couchii NBRC 106145.</title>
        <authorList>
            <person name="Komaki H."/>
            <person name="Tamura T."/>
        </authorList>
    </citation>
    <scope>NUCLEOTIDE SEQUENCE [LARGE SCALE GENOMIC DNA]</scope>
    <source>
        <strain evidence="9 10">NBRC 106145</strain>
    </source>
</reference>
<sequence length="110" mass="11283">MAWIVLVVSALLEAVWATALGASDGFTNLVPSLVFAGTLVVSMVTLAYVVKHIPMSVAYAIWSGLGAAFTVAWAMITGGEAVSVLKVVFLAGIIVCIAGLKLLKPPAPAL</sequence>
<keyword evidence="3" id="KW-1003">Cell membrane</keyword>
<dbReference type="InterPro" id="IPR000390">
    <property type="entry name" value="Small_drug/metabolite_transptr"/>
</dbReference>
<dbReference type="PANTHER" id="PTHR30561">
    <property type="entry name" value="SMR FAMILY PROTON-DEPENDENT DRUG EFFLUX TRANSPORTER SUGE"/>
    <property type="match status" value="1"/>
</dbReference>
<evidence type="ECO:0000256" key="5">
    <source>
        <dbReference type="ARBA" id="ARBA00022989"/>
    </source>
</evidence>
<evidence type="ECO:0000256" key="8">
    <source>
        <dbReference type="SAM" id="Phobius"/>
    </source>
</evidence>
<gene>
    <name evidence="9" type="ORF">Aco03nite_099070</name>
</gene>
<feature type="transmembrane region" description="Helical" evidence="8">
    <location>
        <begin position="82"/>
        <end position="103"/>
    </location>
</feature>
<keyword evidence="2" id="KW-0813">Transport</keyword>
<dbReference type="InterPro" id="IPR045324">
    <property type="entry name" value="Small_multidrug_res"/>
</dbReference>
<keyword evidence="10" id="KW-1185">Reference proteome</keyword>
<accession>A0ABQ3XSQ6</accession>